<name>A0A0F9HG82_9ZZZZ</name>
<protein>
    <submittedName>
        <fullName evidence="1">Uncharacterized protein</fullName>
    </submittedName>
</protein>
<gene>
    <name evidence="1" type="ORF">LCGC14_1709360</name>
</gene>
<accession>A0A0F9HG82</accession>
<comment type="caution">
    <text evidence="1">The sequence shown here is derived from an EMBL/GenBank/DDBJ whole genome shotgun (WGS) entry which is preliminary data.</text>
</comment>
<reference evidence="1" key="1">
    <citation type="journal article" date="2015" name="Nature">
        <title>Complex archaea that bridge the gap between prokaryotes and eukaryotes.</title>
        <authorList>
            <person name="Spang A."/>
            <person name="Saw J.H."/>
            <person name="Jorgensen S.L."/>
            <person name="Zaremba-Niedzwiedzka K."/>
            <person name="Martijn J."/>
            <person name="Lind A.E."/>
            <person name="van Eijk R."/>
            <person name="Schleper C."/>
            <person name="Guy L."/>
            <person name="Ettema T.J."/>
        </authorList>
    </citation>
    <scope>NUCLEOTIDE SEQUENCE</scope>
</reference>
<evidence type="ECO:0000313" key="1">
    <source>
        <dbReference type="EMBL" id="KKM14117.1"/>
    </source>
</evidence>
<proteinExistence type="predicted"/>
<organism evidence="1">
    <name type="scientific">marine sediment metagenome</name>
    <dbReference type="NCBI Taxonomy" id="412755"/>
    <lineage>
        <taxon>unclassified sequences</taxon>
        <taxon>metagenomes</taxon>
        <taxon>ecological metagenomes</taxon>
    </lineage>
</organism>
<dbReference type="AlphaFoldDB" id="A0A0F9HG82"/>
<dbReference type="EMBL" id="LAZR01015224">
    <property type="protein sequence ID" value="KKM14117.1"/>
    <property type="molecule type" value="Genomic_DNA"/>
</dbReference>
<sequence>MSEAKIVTYYEVVVSRVEVSIVENSSVPGSKVMATATTIRVRQFTDLDRALSAVDKREPKDGS</sequence>